<dbReference type="EMBL" id="FNGV01000006">
    <property type="protein sequence ID" value="SDM21311.1"/>
    <property type="molecule type" value="Genomic_DNA"/>
</dbReference>
<reference evidence="3 4" key="1">
    <citation type="submission" date="2016-10" db="EMBL/GenBank/DDBJ databases">
        <authorList>
            <person name="de Groot N.N."/>
        </authorList>
    </citation>
    <scope>NUCLEOTIDE SEQUENCE [LARGE SCALE GENOMIC DNA]</scope>
    <source>
        <strain evidence="3 4">DSM 19886</strain>
    </source>
</reference>
<dbReference type="Proteomes" id="UP000199440">
    <property type="component" value="Unassembled WGS sequence"/>
</dbReference>
<feature type="transmembrane region" description="Helical" evidence="2">
    <location>
        <begin position="224"/>
        <end position="242"/>
    </location>
</feature>
<feature type="transmembrane region" description="Helical" evidence="2">
    <location>
        <begin position="145"/>
        <end position="166"/>
    </location>
</feature>
<dbReference type="OrthoDB" id="10016106at2"/>
<proteinExistence type="predicted"/>
<keyword evidence="4" id="KW-1185">Reference proteome</keyword>
<feature type="compositionally biased region" description="Basic and acidic residues" evidence="1">
    <location>
        <begin position="302"/>
        <end position="314"/>
    </location>
</feature>
<sequence>MKKYQVEQPDGTNVIIKKIYQQATSGENQVGSTNEFYIFYRDEYGAFRYGAGGKYRSRLAPFTKYLTELAHFSEKIASFHKGKLKLGIANKDRVYALISSYVASFLNKEGSFENGSSIEKENLKELTELKKYLTNEIDSLARYYYTLKSLTLFLVFVIVAIFVWFYESRLANSGELFIHFSENFSNSVYLAAAGATGAFISVTQKINNLKADLFLPQLRSNLDSKIRILLGALFGILLVWMIKSNFIQIVDGSKLGFNSLDSALLSLLVAAVGGFSERIVPDIFSKKEKDYQSENSGNGDQNRSHGGESGDKPKVTNGKNGQATQTGTSTEAGNSNGKNDIGQNGKKGSSDEVGQKEPKGDQTNEEILTSTLTEEERIETPNSKQFNDIKESELDHFLNQIKDLNFESLFSGLTIYTKALVEYFEEKNLDTESSKKVQIIFNQTLEEEKELVGGDMNNPFFKTLKGIREIDSNFKIPKNLVEAAMEKEYNYMVELWGSAEWLMFPGARLLFNFSNAFKDTLKENGFVVDIYTPKEADLDSLKFAKDIGIKILTKEFSAEPKWYPFVLFIGYLIAEISNNNLRTYYECLDLEYLRKNMYN</sequence>
<name>A0A1G9RDQ4_9FLAO</name>
<feature type="compositionally biased region" description="Polar residues" evidence="1">
    <location>
        <begin position="317"/>
        <end position="342"/>
    </location>
</feature>
<protein>
    <submittedName>
        <fullName evidence="3">Uncharacterized protein</fullName>
    </submittedName>
</protein>
<evidence type="ECO:0000313" key="3">
    <source>
        <dbReference type="EMBL" id="SDM21311.1"/>
    </source>
</evidence>
<keyword evidence="2" id="KW-0812">Transmembrane</keyword>
<evidence type="ECO:0000256" key="1">
    <source>
        <dbReference type="SAM" id="MobiDB-lite"/>
    </source>
</evidence>
<keyword evidence="2" id="KW-1133">Transmembrane helix</keyword>
<feature type="compositionally biased region" description="Basic and acidic residues" evidence="1">
    <location>
        <begin position="348"/>
        <end position="362"/>
    </location>
</feature>
<feature type="transmembrane region" description="Helical" evidence="2">
    <location>
        <begin position="186"/>
        <end position="203"/>
    </location>
</feature>
<dbReference type="RefSeq" id="WP_089890083.1">
    <property type="nucleotide sequence ID" value="NZ_FNGV01000006.1"/>
</dbReference>
<accession>A0A1G9RDQ4</accession>
<dbReference type="AlphaFoldDB" id="A0A1G9RDQ4"/>
<evidence type="ECO:0000256" key="2">
    <source>
        <dbReference type="SAM" id="Phobius"/>
    </source>
</evidence>
<gene>
    <name evidence="3" type="ORF">SAMN04488514_10694</name>
</gene>
<keyword evidence="2" id="KW-0472">Membrane</keyword>
<evidence type="ECO:0000313" key="4">
    <source>
        <dbReference type="Proteomes" id="UP000199440"/>
    </source>
</evidence>
<organism evidence="3 4">
    <name type="scientific">Kriegella aquimaris</name>
    <dbReference type="NCBI Taxonomy" id="192904"/>
    <lineage>
        <taxon>Bacteria</taxon>
        <taxon>Pseudomonadati</taxon>
        <taxon>Bacteroidota</taxon>
        <taxon>Flavobacteriia</taxon>
        <taxon>Flavobacteriales</taxon>
        <taxon>Flavobacteriaceae</taxon>
        <taxon>Kriegella</taxon>
    </lineage>
</organism>
<feature type="region of interest" description="Disordered" evidence="1">
    <location>
        <begin position="288"/>
        <end position="384"/>
    </location>
</feature>